<reference evidence="1" key="1">
    <citation type="submission" date="2014-09" db="EMBL/GenBank/DDBJ databases">
        <authorList>
            <person name="Magalhaes I.L.F."/>
            <person name="Oliveira U."/>
            <person name="Santos F.R."/>
            <person name="Vidigal T.H.D.A."/>
            <person name="Brescovit A.D."/>
            <person name="Santos A.J."/>
        </authorList>
    </citation>
    <scope>NUCLEOTIDE SEQUENCE</scope>
    <source>
        <tissue evidence="1">Shoot tissue taken approximately 20 cm above the soil surface</tissue>
    </source>
</reference>
<dbReference type="EMBL" id="GBRH01230359">
    <property type="protein sequence ID" value="JAD67536.1"/>
    <property type="molecule type" value="Transcribed_RNA"/>
</dbReference>
<protein>
    <submittedName>
        <fullName evidence="1">Uncharacterized protein</fullName>
    </submittedName>
</protein>
<accession>A0A0A9BW68</accession>
<dbReference type="AlphaFoldDB" id="A0A0A9BW68"/>
<name>A0A0A9BW68_ARUDO</name>
<sequence length="25" mass="2853">MPHSIGYISVHINSVMIMNQIILKL</sequence>
<organism evidence="1">
    <name type="scientific">Arundo donax</name>
    <name type="common">Giant reed</name>
    <name type="synonym">Donax arundinaceus</name>
    <dbReference type="NCBI Taxonomy" id="35708"/>
    <lineage>
        <taxon>Eukaryota</taxon>
        <taxon>Viridiplantae</taxon>
        <taxon>Streptophyta</taxon>
        <taxon>Embryophyta</taxon>
        <taxon>Tracheophyta</taxon>
        <taxon>Spermatophyta</taxon>
        <taxon>Magnoliopsida</taxon>
        <taxon>Liliopsida</taxon>
        <taxon>Poales</taxon>
        <taxon>Poaceae</taxon>
        <taxon>PACMAD clade</taxon>
        <taxon>Arundinoideae</taxon>
        <taxon>Arundineae</taxon>
        <taxon>Arundo</taxon>
    </lineage>
</organism>
<proteinExistence type="predicted"/>
<evidence type="ECO:0000313" key="1">
    <source>
        <dbReference type="EMBL" id="JAD67536.1"/>
    </source>
</evidence>
<reference evidence="1" key="2">
    <citation type="journal article" date="2015" name="Data Brief">
        <title>Shoot transcriptome of the giant reed, Arundo donax.</title>
        <authorList>
            <person name="Barrero R.A."/>
            <person name="Guerrero F.D."/>
            <person name="Moolhuijzen P."/>
            <person name="Goolsby J.A."/>
            <person name="Tidwell J."/>
            <person name="Bellgard S.E."/>
            <person name="Bellgard M.I."/>
        </authorList>
    </citation>
    <scope>NUCLEOTIDE SEQUENCE</scope>
    <source>
        <tissue evidence="1">Shoot tissue taken approximately 20 cm above the soil surface</tissue>
    </source>
</reference>